<dbReference type="RefSeq" id="WP_161817309.1">
    <property type="nucleotide sequence ID" value="NZ_JAACJS010000002.1"/>
</dbReference>
<evidence type="ECO:0000313" key="5">
    <source>
        <dbReference type="Proteomes" id="UP000753802"/>
    </source>
</evidence>
<dbReference type="Pfam" id="PF00326">
    <property type="entry name" value="Peptidase_S9"/>
    <property type="match status" value="1"/>
</dbReference>
<comment type="caution">
    <text evidence="4">The sequence shown here is derived from an EMBL/GenBank/DDBJ whole genome shotgun (WGS) entry which is preliminary data.</text>
</comment>
<dbReference type="Gene3D" id="2.140.10.30">
    <property type="entry name" value="Dipeptidylpeptidase IV, N-terminal domain"/>
    <property type="match status" value="1"/>
</dbReference>
<dbReference type="InterPro" id="IPR002469">
    <property type="entry name" value="Peptidase_S9B_N"/>
</dbReference>
<dbReference type="Gene3D" id="3.40.50.1820">
    <property type="entry name" value="alpha/beta hydrolase"/>
    <property type="match status" value="1"/>
</dbReference>
<dbReference type="SUPFAM" id="SSF53474">
    <property type="entry name" value="alpha/beta-Hydrolases"/>
    <property type="match status" value="1"/>
</dbReference>
<feature type="domain" description="Peptidase S9 prolyl oligopeptidase catalytic" evidence="2">
    <location>
        <begin position="575"/>
        <end position="767"/>
    </location>
</feature>
<protein>
    <submittedName>
        <fullName evidence="4">Prolyl oligopeptidase family serine peptidase</fullName>
    </submittedName>
</protein>
<feature type="signal peptide" evidence="1">
    <location>
        <begin position="1"/>
        <end position="19"/>
    </location>
</feature>
<dbReference type="PANTHER" id="PTHR11731">
    <property type="entry name" value="PROTEASE FAMILY S9B,C DIPEPTIDYL-PEPTIDASE IV-RELATED"/>
    <property type="match status" value="1"/>
</dbReference>
<evidence type="ECO:0000259" key="2">
    <source>
        <dbReference type="Pfam" id="PF00326"/>
    </source>
</evidence>
<keyword evidence="1" id="KW-0732">Signal</keyword>
<evidence type="ECO:0000313" key="4">
    <source>
        <dbReference type="EMBL" id="NCI49009.1"/>
    </source>
</evidence>
<evidence type="ECO:0000259" key="3">
    <source>
        <dbReference type="Pfam" id="PF00930"/>
    </source>
</evidence>
<dbReference type="Proteomes" id="UP000753802">
    <property type="component" value="Unassembled WGS sequence"/>
</dbReference>
<dbReference type="PANTHER" id="PTHR11731:SF118">
    <property type="entry name" value="BLR1971 PROTEIN"/>
    <property type="match status" value="1"/>
</dbReference>
<dbReference type="InterPro" id="IPR050278">
    <property type="entry name" value="Serine_Prot_S9B/DPPIV"/>
</dbReference>
<evidence type="ECO:0000256" key="1">
    <source>
        <dbReference type="SAM" id="SignalP"/>
    </source>
</evidence>
<reference evidence="4 5" key="1">
    <citation type="submission" date="2020-01" db="EMBL/GenBank/DDBJ databases">
        <title>Genome analysis.</title>
        <authorList>
            <person name="Wu S."/>
            <person name="Wang G."/>
        </authorList>
    </citation>
    <scope>NUCLEOTIDE SEQUENCE [LARGE SCALE GENOMIC DNA]</scope>
    <source>
        <strain evidence="4 5">SYL130</strain>
    </source>
</reference>
<proteinExistence type="predicted"/>
<dbReference type="InterPro" id="IPR001375">
    <property type="entry name" value="Peptidase_S9_cat"/>
</dbReference>
<dbReference type="SUPFAM" id="SSF82171">
    <property type="entry name" value="DPP6 N-terminal domain-like"/>
    <property type="match status" value="1"/>
</dbReference>
<gene>
    <name evidence="4" type="ORF">GWC95_03690</name>
</gene>
<name>A0ABW9ZRT2_9BACT</name>
<feature type="chain" id="PRO_5047032600" evidence="1">
    <location>
        <begin position="20"/>
        <end position="789"/>
    </location>
</feature>
<dbReference type="Pfam" id="PF00930">
    <property type="entry name" value="DPPIV_N"/>
    <property type="match status" value="1"/>
</dbReference>
<organism evidence="4 5">
    <name type="scientific">Sediminibacterium roseum</name>
    <dbReference type="NCBI Taxonomy" id="1978412"/>
    <lineage>
        <taxon>Bacteria</taxon>
        <taxon>Pseudomonadati</taxon>
        <taxon>Bacteroidota</taxon>
        <taxon>Chitinophagia</taxon>
        <taxon>Chitinophagales</taxon>
        <taxon>Chitinophagaceae</taxon>
        <taxon>Sediminibacterium</taxon>
    </lineage>
</organism>
<dbReference type="InterPro" id="IPR029058">
    <property type="entry name" value="AB_hydrolase_fold"/>
</dbReference>
<sequence length="789" mass="86940">MRKYLLTLSAIALVASAGAQQKTLTAKDYERAEKFMSYNTEPFIDGGNVRPVWLANDQFWYLNSSSKKNEFILVDPAKKTRAAAFDHQKLAAALASATGTAVDANKLPFQTINFSTDGRYVLFATADNKKWKYDTQGGQVSADDGSVAAVTTAAAGGFGRAGRGGGGGRAFGGGNEIASPDGKKAVFIKDWNLWVRDVATDKTTQLTTDGVKDFGYATDNAGWKSSDRPVVRWSPDSKKLATFKQDQRNVTDMYLVTTNVGAPVLKAWKYPLAGAKDIAMIHRVIIDVENAKVVNLQIPPDAHRATLSDDISSSGTFDDNDWKEDGSQLAFLSTSRDHKNEKFRIADANTGAVREVFEETVATQFESGRGAINWRYLPNSNEILWYSERDNWGHLYLYDATTGKLKNQVTKGEWLVSRLIKVDEKNRTLYFTASGTQKSNPYFQSLYKIGFDGKGLTLLTPGEGNHTTSFSPSGNYLIDTYSKPDVAPVTVVYDLNGKLVAELEKTDVSRLVATGWKPPVPVSVKAADGKTDIYGLVFTPTKMEPGKKYPVIDYIYPGPQGGSVGSWSFTASRGDHQALAELGFIVVLIEGTSNPNRSKSYHDMNYGNMGENTLPDQMTAIRQLSQRYPIDTTKVGIWGHSGGGFATAAAMFRYPDFFKVGISESGNHENRNYEDDWGERYNGLVANANYEAQANQNIAKNLKGKLMLAHGMMDNNVPPYNTLLVVEALEKANKSFDLVLFPNSAHGYGAYGPYMMRRRWDYFVKNLLGAEPPENYELRSAASAPRPQQ</sequence>
<dbReference type="EMBL" id="JAACJS010000002">
    <property type="protein sequence ID" value="NCI49009.1"/>
    <property type="molecule type" value="Genomic_DNA"/>
</dbReference>
<keyword evidence="5" id="KW-1185">Reference proteome</keyword>
<accession>A0ABW9ZRT2</accession>
<feature type="domain" description="Dipeptidylpeptidase IV N-terminal" evidence="3">
    <location>
        <begin position="115"/>
        <end position="487"/>
    </location>
</feature>